<comment type="subcellular location">
    <subcellularLocation>
        <location evidence="1">Cell outer membrane</location>
    </subcellularLocation>
</comment>
<dbReference type="Gene3D" id="2.40.160.20">
    <property type="match status" value="2"/>
</dbReference>
<keyword evidence="4" id="KW-0998">Cell outer membrane</keyword>
<feature type="domain" description="Outer membrane protein beta-barrel" evidence="7">
    <location>
        <begin position="320"/>
        <end position="547"/>
    </location>
</feature>
<dbReference type="GO" id="GO:0009279">
    <property type="term" value="C:cell outer membrane"/>
    <property type="evidence" value="ECO:0007669"/>
    <property type="project" value="UniProtKB-SubCell"/>
</dbReference>
<dbReference type="PANTHER" id="PTHR34001">
    <property type="entry name" value="BLL7405 PROTEIN"/>
    <property type="match status" value="1"/>
</dbReference>
<evidence type="ECO:0000256" key="2">
    <source>
        <dbReference type="ARBA" id="ARBA00022729"/>
    </source>
</evidence>
<dbReference type="InterPro" id="IPR011250">
    <property type="entry name" value="OMP/PagP_B-barrel"/>
</dbReference>
<sequence>MAVKFRITILTIALAGGQAAAADLPSRKSMPEYVPPPPIWSGFYAGLNAGYGWGGTNGVPTAAFPLVDNIAADPWWRTPLGFAAIANSGVASVNQSGFVGGGQIGYNYQWSPSFVVGLEADLQGSAIRGAGGRAGIVRFGPDASGAFETAAGSGAVAAGVDWLGTVRGRVGYLVTPTLLAYATGGLAYGGVHANAAHALAFSDSLPTIYPTFGGTGSYSDTRVGWTVGGGGEWMFMPNWSLKAEALYYDLGSASFGSSPVGALDPDGTNLSTGVPGALMFANGLSTRVKYDGVLARAGVNYHFNWGAAAPAPESARPIVWSGFYAGLNAGYGWGGTNGVPTAGFPLVDNIAADPTWGTPRGFAAIANSGVASVNQSGFVGGGQIGYNYQWSPSFVIGLEADLQGSAIRGAGGRAGIVRFGPDASGAFETAAGSGAVAAGVDWLGTVRGRVGYLVTPTLLAYATGGLAYGGVHATAANMLSFSDSLPTIYPTFGGTGSYSDTRAGWTVGGGGEWMFTPNWSLKAEALYYDLGSASFGASPVGALDYNGTSLVNGAPGAVLFANSLTTRVKYDGVLARAGVNYHFDWGSAAPIVAKF</sequence>
<dbReference type="OrthoDB" id="9815357at2"/>
<feature type="chain" id="PRO_5025533033" evidence="6">
    <location>
        <begin position="22"/>
        <end position="595"/>
    </location>
</feature>
<dbReference type="Pfam" id="PF13505">
    <property type="entry name" value="OMP_b-brl"/>
    <property type="match status" value="2"/>
</dbReference>
<evidence type="ECO:0000256" key="1">
    <source>
        <dbReference type="ARBA" id="ARBA00004442"/>
    </source>
</evidence>
<proteinExistence type="inferred from homology"/>
<accession>A0A6B8KJ67</accession>
<evidence type="ECO:0000259" key="7">
    <source>
        <dbReference type="Pfam" id="PF13505"/>
    </source>
</evidence>
<evidence type="ECO:0000256" key="4">
    <source>
        <dbReference type="ARBA" id="ARBA00023237"/>
    </source>
</evidence>
<dbReference type="KEGG" id="mhey:H2LOC_018750"/>
<keyword evidence="9" id="KW-1185">Reference proteome</keyword>
<evidence type="ECO:0000313" key="9">
    <source>
        <dbReference type="Proteomes" id="UP000309061"/>
    </source>
</evidence>
<protein>
    <submittedName>
        <fullName evidence="8">Outer membrane beta-barrel protein</fullName>
    </submittedName>
</protein>
<dbReference type="InterPro" id="IPR027385">
    <property type="entry name" value="Beta-barrel_OMP"/>
</dbReference>
<dbReference type="InterPro" id="IPR051692">
    <property type="entry name" value="OMP-like"/>
</dbReference>
<keyword evidence="3" id="KW-0472">Membrane</keyword>
<feature type="domain" description="Outer membrane protein beta-barrel" evidence="7">
    <location>
        <begin position="40"/>
        <end position="274"/>
    </location>
</feature>
<evidence type="ECO:0000313" key="8">
    <source>
        <dbReference type="EMBL" id="QGM47559.1"/>
    </source>
</evidence>
<dbReference type="PANTHER" id="PTHR34001:SF3">
    <property type="entry name" value="BLL7405 PROTEIN"/>
    <property type="match status" value="1"/>
</dbReference>
<dbReference type="Proteomes" id="UP000309061">
    <property type="component" value="Chromosome"/>
</dbReference>
<organism evidence="8 9">
    <name type="scientific">Methylocystis heyeri</name>
    <dbReference type="NCBI Taxonomy" id="391905"/>
    <lineage>
        <taxon>Bacteria</taxon>
        <taxon>Pseudomonadati</taxon>
        <taxon>Pseudomonadota</taxon>
        <taxon>Alphaproteobacteria</taxon>
        <taxon>Hyphomicrobiales</taxon>
        <taxon>Methylocystaceae</taxon>
        <taxon>Methylocystis</taxon>
    </lineage>
</organism>
<dbReference type="AlphaFoldDB" id="A0A6B8KJ67"/>
<keyword evidence="2 6" id="KW-0732">Signal</keyword>
<feature type="signal peptide" evidence="6">
    <location>
        <begin position="1"/>
        <end position="21"/>
    </location>
</feature>
<dbReference type="SUPFAM" id="SSF56925">
    <property type="entry name" value="OMPA-like"/>
    <property type="match status" value="2"/>
</dbReference>
<evidence type="ECO:0000256" key="5">
    <source>
        <dbReference type="ARBA" id="ARBA00038306"/>
    </source>
</evidence>
<dbReference type="EMBL" id="CP046052">
    <property type="protein sequence ID" value="QGM47559.1"/>
    <property type="molecule type" value="Genomic_DNA"/>
</dbReference>
<reference evidence="8 9" key="1">
    <citation type="submission" date="2019-11" db="EMBL/GenBank/DDBJ databases">
        <title>The genome sequence of Methylocystis heyeri.</title>
        <authorList>
            <person name="Oshkin I.Y."/>
            <person name="Miroshnikov K."/>
            <person name="Dedysh S.N."/>
        </authorList>
    </citation>
    <scope>NUCLEOTIDE SEQUENCE [LARGE SCALE GENOMIC DNA]</scope>
    <source>
        <strain evidence="8 9">H2</strain>
    </source>
</reference>
<gene>
    <name evidence="8" type="ORF">H2LOC_018750</name>
</gene>
<evidence type="ECO:0000256" key="6">
    <source>
        <dbReference type="SAM" id="SignalP"/>
    </source>
</evidence>
<comment type="similarity">
    <text evidence="5">Belongs to the Omp25/RopB family.</text>
</comment>
<name>A0A6B8KJ67_9HYPH</name>
<evidence type="ECO:0000256" key="3">
    <source>
        <dbReference type="ARBA" id="ARBA00023136"/>
    </source>
</evidence>